<dbReference type="AlphaFoldDB" id="A0A1Y2BZP8"/>
<evidence type="ECO:0000313" key="2">
    <source>
        <dbReference type="Proteomes" id="UP000193642"/>
    </source>
</evidence>
<organism evidence="1 2">
    <name type="scientific">Rhizoclosmatium globosum</name>
    <dbReference type="NCBI Taxonomy" id="329046"/>
    <lineage>
        <taxon>Eukaryota</taxon>
        <taxon>Fungi</taxon>
        <taxon>Fungi incertae sedis</taxon>
        <taxon>Chytridiomycota</taxon>
        <taxon>Chytridiomycota incertae sedis</taxon>
        <taxon>Chytridiomycetes</taxon>
        <taxon>Chytridiales</taxon>
        <taxon>Chytriomycetaceae</taxon>
        <taxon>Rhizoclosmatium</taxon>
    </lineage>
</organism>
<dbReference type="Proteomes" id="UP000193642">
    <property type="component" value="Unassembled WGS sequence"/>
</dbReference>
<evidence type="ECO:0000313" key="1">
    <source>
        <dbReference type="EMBL" id="ORY40240.1"/>
    </source>
</evidence>
<sequence>MQRLTRTLTSLSPNASPPSIQCQWDTLTEFPLQFKLSTGHPNQNQNQNATASIHLVSVSQRDPRSSDRVSHSIGSLKPSFVAFEAAPKASPSNPPKQLDPFLKDEITKNNWLHFAFDKDDGSVLNSAVVAARSANSVIKAIDLDPLTLLYPSKPLASHFNALLTAHNLPLIPEKVRTTPLSNALYSGLTSPLLLPRSDFEHSLQGYKTWMKSWCMFHPKQRHYLCDVRESYMVGQLAALAKSALLAGDGNGNQQDVTIVAVVGKARVFGITDLWTRFYGPEAGGEASKPTRSATTRSVSSIEPKPIGTNLGYYIPEENAAYYDILKTDDFDLMRKAQLQDALQQEAVRKLEGAVFKSKPGVRIIQGSNINTRN</sequence>
<gene>
    <name evidence="1" type="ORF">BCR33DRAFT_719599</name>
</gene>
<keyword evidence="2" id="KW-1185">Reference proteome</keyword>
<dbReference type="EMBL" id="MCGO01000036">
    <property type="protein sequence ID" value="ORY40240.1"/>
    <property type="molecule type" value="Genomic_DNA"/>
</dbReference>
<reference evidence="1 2" key="1">
    <citation type="submission" date="2016-07" db="EMBL/GenBank/DDBJ databases">
        <title>Pervasive Adenine N6-methylation of Active Genes in Fungi.</title>
        <authorList>
            <consortium name="DOE Joint Genome Institute"/>
            <person name="Mondo S.J."/>
            <person name="Dannebaum R.O."/>
            <person name="Kuo R.C."/>
            <person name="Labutti K."/>
            <person name="Haridas S."/>
            <person name="Kuo A."/>
            <person name="Salamov A."/>
            <person name="Ahrendt S.R."/>
            <person name="Lipzen A."/>
            <person name="Sullivan W."/>
            <person name="Andreopoulos W.B."/>
            <person name="Clum A."/>
            <person name="Lindquist E."/>
            <person name="Daum C."/>
            <person name="Ramamoorthy G.K."/>
            <person name="Gryganskyi A."/>
            <person name="Culley D."/>
            <person name="Magnuson J.K."/>
            <person name="James T.Y."/>
            <person name="O'Malley M.A."/>
            <person name="Stajich J.E."/>
            <person name="Spatafora J.W."/>
            <person name="Visel A."/>
            <person name="Grigoriev I.V."/>
        </authorList>
    </citation>
    <scope>NUCLEOTIDE SEQUENCE [LARGE SCALE GENOMIC DNA]</scope>
    <source>
        <strain evidence="1 2">JEL800</strain>
    </source>
</reference>
<proteinExistence type="predicted"/>
<dbReference type="OrthoDB" id="2110979at2759"/>
<name>A0A1Y2BZP8_9FUNG</name>
<accession>A0A1Y2BZP8</accession>
<comment type="caution">
    <text evidence="1">The sequence shown here is derived from an EMBL/GenBank/DDBJ whole genome shotgun (WGS) entry which is preliminary data.</text>
</comment>
<protein>
    <submittedName>
        <fullName evidence="1">Uncharacterized protein</fullName>
    </submittedName>
</protein>